<dbReference type="Proteomes" id="UP000708208">
    <property type="component" value="Unassembled WGS sequence"/>
</dbReference>
<comment type="similarity">
    <text evidence="1">Belongs to the quiescin-sulfhydryl oxidase (QSOX) family.</text>
</comment>
<feature type="region of interest" description="Disordered" evidence="2">
    <location>
        <begin position="569"/>
        <end position="593"/>
    </location>
</feature>
<gene>
    <name evidence="6" type="ORF">AFUS01_LOCUS22048</name>
</gene>
<keyword evidence="3" id="KW-0472">Membrane</keyword>
<dbReference type="PROSITE" id="PS51324">
    <property type="entry name" value="ERV_ALR"/>
    <property type="match status" value="1"/>
</dbReference>
<dbReference type="GO" id="GO:0005615">
    <property type="term" value="C:extracellular space"/>
    <property type="evidence" value="ECO:0007669"/>
    <property type="project" value="TreeGrafter"/>
</dbReference>
<feature type="domain" description="Thioredoxin" evidence="5">
    <location>
        <begin position="42"/>
        <end position="180"/>
    </location>
</feature>
<dbReference type="GO" id="GO:0003756">
    <property type="term" value="F:protein disulfide isomerase activity"/>
    <property type="evidence" value="ECO:0007669"/>
    <property type="project" value="TreeGrafter"/>
</dbReference>
<feature type="transmembrane region" description="Helical" evidence="3">
    <location>
        <begin position="12"/>
        <end position="30"/>
    </location>
</feature>
<dbReference type="CDD" id="cd02992">
    <property type="entry name" value="PDI_a_QSOX"/>
    <property type="match status" value="1"/>
</dbReference>
<dbReference type="GO" id="GO:0000139">
    <property type="term" value="C:Golgi membrane"/>
    <property type="evidence" value="ECO:0007669"/>
    <property type="project" value="TreeGrafter"/>
</dbReference>
<keyword evidence="3" id="KW-0812">Transmembrane</keyword>
<keyword evidence="3" id="KW-1133">Transmembrane helix</keyword>
<dbReference type="PROSITE" id="PS51352">
    <property type="entry name" value="THIOREDOXIN_2"/>
    <property type="match status" value="1"/>
</dbReference>
<dbReference type="InterPro" id="IPR013766">
    <property type="entry name" value="Thioredoxin_domain"/>
</dbReference>
<evidence type="ECO:0000256" key="3">
    <source>
        <dbReference type="SAM" id="Phobius"/>
    </source>
</evidence>
<dbReference type="InterPro" id="IPR040986">
    <property type="entry name" value="QSOX_FAD-bd_dom"/>
</dbReference>
<reference evidence="6" key="1">
    <citation type="submission" date="2021-06" db="EMBL/GenBank/DDBJ databases">
        <authorList>
            <person name="Hodson N. C."/>
            <person name="Mongue J. A."/>
            <person name="Jaron S. K."/>
        </authorList>
    </citation>
    <scope>NUCLEOTIDE SEQUENCE</scope>
</reference>
<proteinExistence type="inferred from homology"/>
<evidence type="ECO:0000256" key="1">
    <source>
        <dbReference type="ARBA" id="ARBA00006041"/>
    </source>
</evidence>
<name>A0A8J2KXE4_9HEXA</name>
<evidence type="ECO:0008006" key="8">
    <source>
        <dbReference type="Google" id="ProtNLM"/>
    </source>
</evidence>
<evidence type="ECO:0000259" key="5">
    <source>
        <dbReference type="PROSITE" id="PS51352"/>
    </source>
</evidence>
<dbReference type="Pfam" id="PF00085">
    <property type="entry name" value="Thioredoxin"/>
    <property type="match status" value="1"/>
</dbReference>
<dbReference type="AlphaFoldDB" id="A0A8J2KXE4"/>
<dbReference type="InterPro" id="IPR039798">
    <property type="entry name" value="Sulfhydryl_oxidase"/>
</dbReference>
<dbReference type="InterPro" id="IPR017905">
    <property type="entry name" value="ERV/ALR_sulphydryl_oxidase"/>
</dbReference>
<dbReference type="EMBL" id="CAJVCH010252155">
    <property type="protein sequence ID" value="CAG7733616.1"/>
    <property type="molecule type" value="Genomic_DNA"/>
</dbReference>
<evidence type="ECO:0000259" key="4">
    <source>
        <dbReference type="PROSITE" id="PS51324"/>
    </source>
</evidence>
<dbReference type="Pfam" id="PF18371">
    <property type="entry name" value="FAD_SOX"/>
    <property type="match status" value="1"/>
</dbReference>
<dbReference type="PANTHER" id="PTHR22897">
    <property type="entry name" value="QUIESCIN Q6-RELATED SULFHYDRYL OXIDASE"/>
    <property type="match status" value="1"/>
</dbReference>
<evidence type="ECO:0000256" key="2">
    <source>
        <dbReference type="SAM" id="MobiDB-lite"/>
    </source>
</evidence>
<organism evidence="6 7">
    <name type="scientific">Allacma fusca</name>
    <dbReference type="NCBI Taxonomy" id="39272"/>
    <lineage>
        <taxon>Eukaryota</taxon>
        <taxon>Metazoa</taxon>
        <taxon>Ecdysozoa</taxon>
        <taxon>Arthropoda</taxon>
        <taxon>Hexapoda</taxon>
        <taxon>Collembola</taxon>
        <taxon>Symphypleona</taxon>
        <taxon>Sminthuridae</taxon>
        <taxon>Allacma</taxon>
    </lineage>
</organism>
<evidence type="ECO:0000313" key="7">
    <source>
        <dbReference type="Proteomes" id="UP000708208"/>
    </source>
</evidence>
<accession>A0A8J2KXE4</accession>
<keyword evidence="7" id="KW-1185">Reference proteome</keyword>
<dbReference type="PANTHER" id="PTHR22897:SF8">
    <property type="entry name" value="SULFHYDRYL OXIDASE"/>
    <property type="match status" value="1"/>
</dbReference>
<sequence>MAAWTITGRKHIFNVIFVTVVFSLNVLQSSSNPLSYFGSTEPLYGPNDKVFILNATNIKDKIFKSEKVWFVEFFSSWCGHCINFAPKWKKFAEDLWGWREVVVVAAIDCADDNNTPACREFNIMGYPTLRLFPPRSPPLVEASEREKSKGIMETVNKGTDVHKSESMEKLKRNLIDELAKFYPKLLHFSKLPGVSVNELWQKDEFRFNVKPSFLLIIYESETSYVGQEVALRLSIHDAIKVYRFDKKNSIYSQFQLQGWPAAGYISDDGTSGPVILGNDNIIDTLCKSALSLAKISSESSSPTPQLPLPGLKQDYGGPSEKHNRANTVVASNRDVVSMDDLLHAVRDSLHKEIALVKLIEGQKLEALKLFVDVLNQLFPADRREVKIFLEKLEDWISQKTEIESSDFLAKLDQLETELRPWDIDMNNWDECRGTVAGRRGYTCGLWRLFHALTIVGVQKNSKLKVLNAIHGYVKEFFGCRECKEHFTGMVTRDKILSVDSIMTQALWLWKIHNEVNLRLIGAPSEDPGFPKQRYPNKEQCSECYDGLVNFDEGKVMEYLLKKYSNPQRSSHERKLDEDIIANSRGRRSGVGGPSALSLMSGADPCCVPPAPWLHPLQNGWKAKI</sequence>
<dbReference type="OrthoDB" id="59470at2759"/>
<dbReference type="GO" id="GO:0006457">
    <property type="term" value="P:protein folding"/>
    <property type="evidence" value="ECO:0007669"/>
    <property type="project" value="TreeGrafter"/>
</dbReference>
<dbReference type="GO" id="GO:0016971">
    <property type="term" value="F:flavin-dependent sulfhydryl oxidase activity"/>
    <property type="evidence" value="ECO:0007669"/>
    <property type="project" value="InterPro"/>
</dbReference>
<comment type="caution">
    <text evidence="6">The sequence shown here is derived from an EMBL/GenBank/DDBJ whole genome shotgun (WGS) entry which is preliminary data.</text>
</comment>
<feature type="domain" description="ERV/ALR sulfhydryl oxidase" evidence="4">
    <location>
        <begin position="434"/>
        <end position="534"/>
    </location>
</feature>
<dbReference type="Pfam" id="PF04777">
    <property type="entry name" value="Evr1_Alr"/>
    <property type="match status" value="1"/>
</dbReference>
<evidence type="ECO:0000313" key="6">
    <source>
        <dbReference type="EMBL" id="CAG7733616.1"/>
    </source>
</evidence>
<protein>
    <recommendedName>
        <fullName evidence="8">Sulfhydryl oxidase</fullName>
    </recommendedName>
</protein>